<accession>A0A0F9C7A7</accession>
<name>A0A0F9C7A7_9ZZZZ</name>
<comment type="caution">
    <text evidence="1">The sequence shown here is derived from an EMBL/GenBank/DDBJ whole genome shotgun (WGS) entry which is preliminary data.</text>
</comment>
<organism evidence="1">
    <name type="scientific">marine sediment metagenome</name>
    <dbReference type="NCBI Taxonomy" id="412755"/>
    <lineage>
        <taxon>unclassified sequences</taxon>
        <taxon>metagenomes</taxon>
        <taxon>ecological metagenomes</taxon>
    </lineage>
</organism>
<evidence type="ECO:0000313" key="1">
    <source>
        <dbReference type="EMBL" id="KKK92496.1"/>
    </source>
</evidence>
<sequence>MDQFTQAYLECALWASLDDNGESLDVHDITDIAPPTLAEMVADCKAFQESHYDDMSDDLERAGHDFWLTRNGHGAGFWDGDWPDDVGNRLTEASKVYGEYDLYFDETDSKIHSMSESIHILLSPDNFPLDKGGK</sequence>
<reference evidence="1" key="1">
    <citation type="journal article" date="2015" name="Nature">
        <title>Complex archaea that bridge the gap between prokaryotes and eukaryotes.</title>
        <authorList>
            <person name="Spang A."/>
            <person name="Saw J.H."/>
            <person name="Jorgensen S.L."/>
            <person name="Zaremba-Niedzwiedzka K."/>
            <person name="Martijn J."/>
            <person name="Lind A.E."/>
            <person name="van Eijk R."/>
            <person name="Schleper C."/>
            <person name="Guy L."/>
            <person name="Ettema T.J."/>
        </authorList>
    </citation>
    <scope>NUCLEOTIDE SEQUENCE</scope>
</reference>
<dbReference type="AlphaFoldDB" id="A0A0F9C7A7"/>
<protein>
    <submittedName>
        <fullName evidence="1">Uncharacterized protein</fullName>
    </submittedName>
</protein>
<gene>
    <name evidence="1" type="ORF">LCGC14_2702340</name>
</gene>
<dbReference type="EMBL" id="LAZR01048189">
    <property type="protein sequence ID" value="KKK92496.1"/>
    <property type="molecule type" value="Genomic_DNA"/>
</dbReference>
<proteinExistence type="predicted"/>